<evidence type="ECO:0000256" key="2">
    <source>
        <dbReference type="ARBA" id="ARBA00024200"/>
    </source>
</evidence>
<proteinExistence type="inferred from homology"/>
<dbReference type="InterPro" id="IPR016155">
    <property type="entry name" value="Mopterin_synth/thiamin_S_b"/>
</dbReference>
<dbReference type="CDD" id="cd00754">
    <property type="entry name" value="Ubl_MoaD"/>
    <property type="match status" value="1"/>
</dbReference>
<keyword evidence="1" id="KW-0547">Nucleotide-binding</keyword>
<evidence type="ECO:0000256" key="1">
    <source>
        <dbReference type="ARBA" id="ARBA00022741"/>
    </source>
</evidence>
<comment type="similarity">
    <text evidence="2">Belongs to the MoaD family.</text>
</comment>
<evidence type="ECO:0000313" key="4">
    <source>
        <dbReference type="EMBL" id="KRO73344.1"/>
    </source>
</evidence>
<dbReference type="Pfam" id="PF02597">
    <property type="entry name" value="ThiS"/>
    <property type="match status" value="1"/>
</dbReference>
<dbReference type="Gene3D" id="3.10.20.30">
    <property type="match status" value="1"/>
</dbReference>
<organism evidence="4 5">
    <name type="scientific">OM182 bacterium BACL3 MAG-120507-bin80</name>
    <dbReference type="NCBI Taxonomy" id="1655577"/>
    <lineage>
        <taxon>Bacteria</taxon>
        <taxon>Pseudomonadati</taxon>
        <taxon>Pseudomonadota</taxon>
        <taxon>Gammaproteobacteria</taxon>
        <taxon>OMG group</taxon>
        <taxon>OM182 clade</taxon>
    </lineage>
</organism>
<comment type="caution">
    <text evidence="4">The sequence shown here is derived from an EMBL/GenBank/DDBJ whole genome shotgun (WGS) entry which is preliminary data.</text>
</comment>
<protein>
    <recommendedName>
        <fullName evidence="3">Molybdopterin synthase sulfur carrier subunit</fullName>
    </recommendedName>
</protein>
<dbReference type="GO" id="GO:0000166">
    <property type="term" value="F:nucleotide binding"/>
    <property type="evidence" value="ECO:0007669"/>
    <property type="project" value="UniProtKB-KW"/>
</dbReference>
<sequence length="83" mass="8714">MLISVQYFASVREARGSSSDSIELPDSADTKALLSVLKAGPLAALDPALFERLLIAVNQSVVNTPVRLKASDEVAVFPPMTGG</sequence>
<dbReference type="Proteomes" id="UP000051934">
    <property type="component" value="Unassembled WGS sequence"/>
</dbReference>
<name>A0A0R2SJS1_9GAMM</name>
<dbReference type="SUPFAM" id="SSF54285">
    <property type="entry name" value="MoaD/ThiS"/>
    <property type="match status" value="1"/>
</dbReference>
<dbReference type="InterPro" id="IPR044672">
    <property type="entry name" value="MOCS2A"/>
</dbReference>
<dbReference type="PANTHER" id="PTHR33359:SF1">
    <property type="entry name" value="MOLYBDOPTERIN SYNTHASE SULFUR CARRIER SUBUNIT"/>
    <property type="match status" value="1"/>
</dbReference>
<accession>A0A0R2SJS1</accession>
<dbReference type="InterPro" id="IPR003749">
    <property type="entry name" value="ThiS/MoaD-like"/>
</dbReference>
<dbReference type="InterPro" id="IPR012675">
    <property type="entry name" value="Beta-grasp_dom_sf"/>
</dbReference>
<dbReference type="GO" id="GO:1990133">
    <property type="term" value="C:molybdopterin adenylyltransferase complex"/>
    <property type="evidence" value="ECO:0007669"/>
    <property type="project" value="TreeGrafter"/>
</dbReference>
<evidence type="ECO:0000313" key="5">
    <source>
        <dbReference type="Proteomes" id="UP000051934"/>
    </source>
</evidence>
<dbReference type="AlphaFoldDB" id="A0A0R2SJS1"/>
<dbReference type="GO" id="GO:0006777">
    <property type="term" value="P:Mo-molybdopterin cofactor biosynthetic process"/>
    <property type="evidence" value="ECO:0007669"/>
    <property type="project" value="InterPro"/>
</dbReference>
<gene>
    <name evidence="4" type="ORF">ABR69_01440</name>
</gene>
<dbReference type="EMBL" id="LIBB01000007">
    <property type="protein sequence ID" value="KRO73344.1"/>
    <property type="molecule type" value="Genomic_DNA"/>
</dbReference>
<dbReference type="PANTHER" id="PTHR33359">
    <property type="entry name" value="MOLYBDOPTERIN SYNTHASE SULFUR CARRIER SUBUNIT"/>
    <property type="match status" value="1"/>
</dbReference>
<evidence type="ECO:0000256" key="3">
    <source>
        <dbReference type="ARBA" id="ARBA00024247"/>
    </source>
</evidence>
<reference evidence="4 5" key="1">
    <citation type="submission" date="2015-10" db="EMBL/GenBank/DDBJ databases">
        <title>Metagenome-Assembled Genomes uncover a global brackish microbiome.</title>
        <authorList>
            <person name="Hugerth L.W."/>
            <person name="Larsson J."/>
            <person name="Alneberg J."/>
            <person name="Lindh M.V."/>
            <person name="Legrand C."/>
            <person name="Pinhassi J."/>
            <person name="Andersson A.F."/>
        </authorList>
    </citation>
    <scope>NUCLEOTIDE SEQUENCE [LARGE SCALE GENOMIC DNA]</scope>
    <source>
        <strain evidence="4">BACL4 MAG-120507-bin80</strain>
    </source>
</reference>